<name>A0A6I8MHT8_9CORY</name>
<sequence>MELASKFSVSSDQLVKDWVRAWRAGGDKALRPKLQGATEKAVHLRKPLAEEDRLRREVEKLRDLKNQRRGHCHLLSQLIDWVICWLWQVLPRSILLYSVISLTHYSLCVAPLRSNHQGRDYLCIQVKGSSTSISADVGSSQASVECSQCQRKATAMAMR</sequence>
<evidence type="ECO:0000313" key="2">
    <source>
        <dbReference type="Proteomes" id="UP000423525"/>
    </source>
</evidence>
<reference evidence="1 2" key="1">
    <citation type="submission" date="2019-11" db="EMBL/GenBank/DDBJ databases">
        <authorList>
            <person name="Brisse S."/>
        </authorList>
    </citation>
    <scope>NUCLEOTIDE SEQUENCE [LARGE SCALE GENOMIC DNA]</scope>
    <source>
        <strain evidence="1">FRC0190</strain>
    </source>
</reference>
<evidence type="ECO:0000313" key="1">
    <source>
        <dbReference type="EMBL" id="VZH85285.1"/>
    </source>
</evidence>
<gene>
    <name evidence="1" type="ORF">FRC0190_01256</name>
</gene>
<dbReference type="AlphaFoldDB" id="A0A6I8MHT8"/>
<protein>
    <submittedName>
        <fullName evidence="1">Uncharacterized protein</fullName>
    </submittedName>
</protein>
<dbReference type="EMBL" id="LR738855">
    <property type="protein sequence ID" value="VZH85285.1"/>
    <property type="molecule type" value="Genomic_DNA"/>
</dbReference>
<dbReference type="Proteomes" id="UP000423525">
    <property type="component" value="Chromosome"/>
</dbReference>
<accession>A0A6I8MHT8</accession>
<proteinExistence type="predicted"/>
<dbReference type="KEGG" id="crf:FRC0190_01256"/>
<organism evidence="1 2">
    <name type="scientific">Corynebacterium rouxii</name>
    <dbReference type="NCBI Taxonomy" id="2719119"/>
    <lineage>
        <taxon>Bacteria</taxon>
        <taxon>Bacillati</taxon>
        <taxon>Actinomycetota</taxon>
        <taxon>Actinomycetes</taxon>
        <taxon>Mycobacteriales</taxon>
        <taxon>Corynebacteriaceae</taxon>
        <taxon>Corynebacterium</taxon>
    </lineage>
</organism>